<sequence>MWPMCKHDVPEHSFVETSPVISVFQAHGIEIHIQNFKCTICWTFTGNWLVNPACASPNFSASLPGYPRSVITFNGNPVINFIMGGPFLVSRTVDMG</sequence>
<name>A0A4Y9XWB6_9APHY</name>
<evidence type="ECO:0000313" key="2">
    <source>
        <dbReference type="Proteomes" id="UP000298390"/>
    </source>
</evidence>
<proteinExistence type="predicted"/>
<organism evidence="1 2">
    <name type="scientific">Rhodofomes roseus</name>
    <dbReference type="NCBI Taxonomy" id="34475"/>
    <lineage>
        <taxon>Eukaryota</taxon>
        <taxon>Fungi</taxon>
        <taxon>Dikarya</taxon>
        <taxon>Basidiomycota</taxon>
        <taxon>Agaricomycotina</taxon>
        <taxon>Agaricomycetes</taxon>
        <taxon>Polyporales</taxon>
        <taxon>Rhodofomes</taxon>
    </lineage>
</organism>
<dbReference type="AlphaFoldDB" id="A0A4Y9XWB6"/>
<dbReference type="Proteomes" id="UP000298390">
    <property type="component" value="Unassembled WGS sequence"/>
</dbReference>
<gene>
    <name evidence="1" type="ORF">EVJ58_g8872</name>
</gene>
<comment type="caution">
    <text evidence="1">The sequence shown here is derived from an EMBL/GenBank/DDBJ whole genome shotgun (WGS) entry which is preliminary data.</text>
</comment>
<protein>
    <submittedName>
        <fullName evidence="1">Uncharacterized protein</fullName>
    </submittedName>
</protein>
<accession>A0A4Y9XWB6</accession>
<evidence type="ECO:0000313" key="1">
    <source>
        <dbReference type="EMBL" id="TFY54426.1"/>
    </source>
</evidence>
<dbReference type="EMBL" id="SEKV01000699">
    <property type="protein sequence ID" value="TFY54426.1"/>
    <property type="molecule type" value="Genomic_DNA"/>
</dbReference>
<reference evidence="1 2" key="1">
    <citation type="submission" date="2019-01" db="EMBL/GenBank/DDBJ databases">
        <title>Genome sequencing of the rare red list fungi Fomitopsis rosea.</title>
        <authorList>
            <person name="Buettner E."/>
            <person name="Kellner H."/>
        </authorList>
    </citation>
    <scope>NUCLEOTIDE SEQUENCE [LARGE SCALE GENOMIC DNA]</scope>
    <source>
        <strain evidence="1 2">DSM 105464</strain>
    </source>
</reference>